<dbReference type="GeneID" id="92511571"/>
<dbReference type="SUPFAM" id="SSF52058">
    <property type="entry name" value="L domain-like"/>
    <property type="match status" value="1"/>
</dbReference>
<comment type="caution">
    <text evidence="2">The sequence shown here is derived from an EMBL/GenBank/DDBJ whole genome shotgun (WGS) entry which is preliminary data.</text>
</comment>
<dbReference type="EMBL" id="JAFEUZ010000031">
    <property type="protein sequence ID" value="KAG5471364.1"/>
    <property type="molecule type" value="Genomic_DNA"/>
</dbReference>
<organism evidence="2 3">
    <name type="scientific">Leishmania martiniquensis</name>
    <dbReference type="NCBI Taxonomy" id="1580590"/>
    <lineage>
        <taxon>Eukaryota</taxon>
        <taxon>Discoba</taxon>
        <taxon>Euglenozoa</taxon>
        <taxon>Kinetoplastea</taxon>
        <taxon>Metakinetoplastina</taxon>
        <taxon>Trypanosomatida</taxon>
        <taxon>Trypanosomatidae</taxon>
        <taxon>Leishmaniinae</taxon>
        <taxon>Leishmania</taxon>
    </lineage>
</organism>
<evidence type="ECO:0008006" key="4">
    <source>
        <dbReference type="Google" id="ProtNLM"/>
    </source>
</evidence>
<feature type="signal peptide" evidence="1">
    <location>
        <begin position="1"/>
        <end position="34"/>
    </location>
</feature>
<dbReference type="RefSeq" id="XP_067176338.1">
    <property type="nucleotide sequence ID" value="XM_067319059.1"/>
</dbReference>
<reference evidence="3" key="1">
    <citation type="journal article" date="2021" name="Microbiol. Resour. Announc.">
        <title>LGAAP: Leishmaniinae Genome Assembly and Annotation Pipeline.</title>
        <authorList>
            <person name="Almutairi H."/>
            <person name="Urbaniak M.D."/>
            <person name="Bates M.D."/>
            <person name="Jariyapan N."/>
            <person name="Kwakye-Nuako G."/>
            <person name="Thomaz-Soccol V."/>
            <person name="Al-Salem W.S."/>
            <person name="Dillon R.J."/>
            <person name="Bates P.A."/>
            <person name="Gatherer D."/>
        </authorList>
    </citation>
    <scope>NUCLEOTIDE SEQUENCE [LARGE SCALE GENOMIC DNA]</scope>
</reference>
<dbReference type="PANTHER" id="PTHR48065">
    <property type="entry name" value="OS10G0469600 PROTEIN"/>
    <property type="match status" value="1"/>
</dbReference>
<feature type="chain" id="PRO_5032549721" description="Surface membrane protein gp46-like protein" evidence="1">
    <location>
        <begin position="35"/>
        <end position="310"/>
    </location>
</feature>
<protein>
    <recommendedName>
        <fullName evidence="4">Surface membrane protein gp46-like protein</fullName>
    </recommendedName>
</protein>
<dbReference type="Pfam" id="PF00560">
    <property type="entry name" value="LRR_1"/>
    <property type="match status" value="3"/>
</dbReference>
<evidence type="ECO:0000313" key="3">
    <source>
        <dbReference type="Proteomes" id="UP000673552"/>
    </source>
</evidence>
<dbReference type="Proteomes" id="UP000673552">
    <property type="component" value="Unassembled WGS sequence"/>
</dbReference>
<dbReference type="InterPro" id="IPR032675">
    <property type="entry name" value="LRR_dom_sf"/>
</dbReference>
<dbReference type="InterPro" id="IPR001611">
    <property type="entry name" value="Leu-rich_rpt"/>
</dbReference>
<sequence>MPLRMCIWCGMPGQRAAALLLALTFCLLLSLVRGADSPFKGYTAVQQMNTLKFLQAFVDANPLLEKLPSGDFCEWVYTSCTTKGVDLYLDETAVVQLPDIPSDVVVGQVRVTSISLSFGKGVLKGTLPASWGGLSRIEYISLYSNSLTGTLPPEWSNMKTAKWLLLNDNELTGTIPDSWGELRYMTWACLNDNRLTGLLPSSWGSAPRLTIIDARGNQLSGTLPPAWSRLRFINSITLSNNHLTGPLPVSWASSPSLNGVFLQGNNLCGCVPQEWKSHTFLYGIKVDESLLAANCSSANVCRRSRAHGKA</sequence>
<dbReference type="OrthoDB" id="258940at2759"/>
<name>A0A836KCJ6_9TRYP</name>
<keyword evidence="3" id="KW-1185">Reference proteome</keyword>
<dbReference type="AlphaFoldDB" id="A0A836KCJ6"/>
<keyword evidence="1" id="KW-0732">Signal</keyword>
<dbReference type="KEGG" id="lmat:92511571"/>
<evidence type="ECO:0000313" key="2">
    <source>
        <dbReference type="EMBL" id="KAG5471364.1"/>
    </source>
</evidence>
<evidence type="ECO:0000256" key="1">
    <source>
        <dbReference type="SAM" id="SignalP"/>
    </source>
</evidence>
<gene>
    <name evidence="2" type="ORF">LSCM1_01448</name>
</gene>
<accession>A0A836KCJ6</accession>
<proteinExistence type="predicted"/>
<dbReference type="Gene3D" id="3.80.10.10">
    <property type="entry name" value="Ribonuclease Inhibitor"/>
    <property type="match status" value="2"/>
</dbReference>
<reference evidence="3" key="2">
    <citation type="journal article" date="2021" name="Sci. Data">
        <title>Chromosome-scale genome sequencing, assembly and annotation of six genomes from subfamily Leishmaniinae.</title>
        <authorList>
            <person name="Almutairi H."/>
            <person name="Urbaniak M.D."/>
            <person name="Bates M.D."/>
            <person name="Jariyapan N."/>
            <person name="Kwakye-Nuako G."/>
            <person name="Thomaz Soccol V."/>
            <person name="Al-Salem W.S."/>
            <person name="Dillon R.J."/>
            <person name="Bates P.A."/>
            <person name="Gatherer D."/>
        </authorList>
    </citation>
    <scope>NUCLEOTIDE SEQUENCE [LARGE SCALE GENOMIC DNA]</scope>
</reference>